<dbReference type="AlphaFoldDB" id="A0A367YME8"/>
<evidence type="ECO:0000313" key="2">
    <source>
        <dbReference type="Proteomes" id="UP000253472"/>
    </source>
</evidence>
<sequence length="97" mass="11284">MFISFIQLGILNCQVIDIKDCCYLGDCQKPTFTGATTYYVSLSWCVIDHKKRWGPKKLTKYLEPQIIVGGNPGLYVGYAFMHYVEKKYHRPLELKEE</sequence>
<keyword evidence="2" id="KW-1185">Reference proteome</keyword>
<reference evidence="1 2" key="1">
    <citation type="submission" date="2018-06" db="EMBL/GenBank/DDBJ databases">
        <title>Whole genome sequencing of Candida tropicalis (genome annotated by CSBL at Korea University).</title>
        <authorList>
            <person name="Ahn J."/>
        </authorList>
    </citation>
    <scope>NUCLEOTIDE SEQUENCE [LARGE SCALE GENOMIC DNA]</scope>
    <source>
        <strain evidence="1 2">ATCC 20962</strain>
    </source>
</reference>
<organism evidence="1 2">
    <name type="scientific">Candida viswanathii</name>
    <dbReference type="NCBI Taxonomy" id="5486"/>
    <lineage>
        <taxon>Eukaryota</taxon>
        <taxon>Fungi</taxon>
        <taxon>Dikarya</taxon>
        <taxon>Ascomycota</taxon>
        <taxon>Saccharomycotina</taxon>
        <taxon>Pichiomycetes</taxon>
        <taxon>Debaryomycetaceae</taxon>
        <taxon>Candida/Lodderomyces clade</taxon>
        <taxon>Candida</taxon>
    </lineage>
</organism>
<evidence type="ECO:0000313" key="1">
    <source>
        <dbReference type="EMBL" id="RCK66739.1"/>
    </source>
</evidence>
<name>A0A367YME8_9ASCO</name>
<accession>A0A367YME8</accession>
<gene>
    <name evidence="1" type="ORF">Cantr_02282</name>
</gene>
<dbReference type="Proteomes" id="UP000253472">
    <property type="component" value="Unassembled WGS sequence"/>
</dbReference>
<comment type="caution">
    <text evidence="1">The sequence shown here is derived from an EMBL/GenBank/DDBJ whole genome shotgun (WGS) entry which is preliminary data.</text>
</comment>
<protein>
    <submittedName>
        <fullName evidence="1">Uncharacterized protein</fullName>
    </submittedName>
</protein>
<proteinExistence type="predicted"/>
<dbReference type="EMBL" id="QLNQ01000001">
    <property type="protein sequence ID" value="RCK66739.1"/>
    <property type="molecule type" value="Genomic_DNA"/>
</dbReference>